<evidence type="ECO:0000256" key="9">
    <source>
        <dbReference type="ARBA" id="ARBA00022982"/>
    </source>
</evidence>
<dbReference type="Gene3D" id="2.60.40.420">
    <property type="entry name" value="Cupredoxins - blue copper proteins"/>
    <property type="match status" value="1"/>
</dbReference>
<evidence type="ECO:0000256" key="7">
    <source>
        <dbReference type="ARBA" id="ARBA00022692"/>
    </source>
</evidence>
<evidence type="ECO:0000256" key="16">
    <source>
        <dbReference type="ARBA" id="ARBA00047816"/>
    </source>
</evidence>
<evidence type="ECO:0000256" key="4">
    <source>
        <dbReference type="ARBA" id="ARBA00022448"/>
    </source>
</evidence>
<dbReference type="PROSITE" id="PS50857">
    <property type="entry name" value="COX2_CUA"/>
    <property type="match status" value="1"/>
</dbReference>
<dbReference type="GO" id="GO:0004129">
    <property type="term" value="F:cytochrome-c oxidase activity"/>
    <property type="evidence" value="ECO:0007669"/>
    <property type="project" value="UniProtKB-EC"/>
</dbReference>
<dbReference type="SUPFAM" id="SSF49503">
    <property type="entry name" value="Cupredoxins"/>
    <property type="match status" value="1"/>
</dbReference>
<keyword evidence="10 18" id="KW-1133">Transmembrane helix</keyword>
<organism evidence="22 23">
    <name type="scientific">Paraburkholderia graminis</name>
    <dbReference type="NCBI Taxonomy" id="60548"/>
    <lineage>
        <taxon>Bacteria</taxon>
        <taxon>Pseudomonadati</taxon>
        <taxon>Pseudomonadota</taxon>
        <taxon>Betaproteobacteria</taxon>
        <taxon>Burkholderiales</taxon>
        <taxon>Burkholderiaceae</taxon>
        <taxon>Paraburkholderia</taxon>
    </lineage>
</organism>
<feature type="chain" id="PRO_5044838109" description="Cytochrome aa3 subunit 2" evidence="19">
    <location>
        <begin position="42"/>
        <end position="364"/>
    </location>
</feature>
<dbReference type="PROSITE" id="PS51007">
    <property type="entry name" value="CYTC"/>
    <property type="match status" value="1"/>
</dbReference>
<keyword evidence="8 17" id="KW-0479">Metal-binding</keyword>
<dbReference type="CDD" id="cd04213">
    <property type="entry name" value="CuRO_CcO_Caa3_II"/>
    <property type="match status" value="1"/>
</dbReference>
<dbReference type="InterPro" id="IPR001505">
    <property type="entry name" value="Copper_CuA"/>
</dbReference>
<dbReference type="EMBL" id="JAVIZN010000002">
    <property type="protein sequence ID" value="MDR6206809.1"/>
    <property type="molecule type" value="Genomic_DNA"/>
</dbReference>
<keyword evidence="12" id="KW-0186">Copper</keyword>
<keyword evidence="5 17" id="KW-0349">Heme</keyword>
<dbReference type="InterPro" id="IPR036909">
    <property type="entry name" value="Cyt_c-like_dom_sf"/>
</dbReference>
<dbReference type="InterPro" id="IPR008972">
    <property type="entry name" value="Cupredoxin"/>
</dbReference>
<feature type="transmembrane region" description="Helical" evidence="18">
    <location>
        <begin position="107"/>
        <end position="127"/>
    </location>
</feature>
<keyword evidence="13 18" id="KW-0472">Membrane</keyword>
<evidence type="ECO:0000256" key="15">
    <source>
        <dbReference type="ARBA" id="ARBA00031399"/>
    </source>
</evidence>
<evidence type="ECO:0000256" key="1">
    <source>
        <dbReference type="ARBA" id="ARBA00004141"/>
    </source>
</evidence>
<evidence type="ECO:0000256" key="18">
    <source>
        <dbReference type="SAM" id="Phobius"/>
    </source>
</evidence>
<evidence type="ECO:0000256" key="2">
    <source>
        <dbReference type="ARBA" id="ARBA00004418"/>
    </source>
</evidence>
<dbReference type="AlphaFoldDB" id="A0ABD5CNB7"/>
<dbReference type="InterPro" id="IPR045187">
    <property type="entry name" value="CcO_II"/>
</dbReference>
<dbReference type="RefSeq" id="WP_081653013.1">
    <property type="nucleotide sequence ID" value="NZ_ATXV01000005.1"/>
</dbReference>
<evidence type="ECO:0000256" key="3">
    <source>
        <dbReference type="ARBA" id="ARBA00007866"/>
    </source>
</evidence>
<accession>A0ABD5CNB7</accession>
<feature type="domain" description="Cytochrome c" evidence="21">
    <location>
        <begin position="274"/>
        <end position="364"/>
    </location>
</feature>
<keyword evidence="9" id="KW-0249">Electron transport</keyword>
<keyword evidence="11 17" id="KW-0408">Iron</keyword>
<comment type="caution">
    <text evidence="22">The sequence shown here is derived from an EMBL/GenBank/DDBJ whole genome shotgun (WGS) entry which is preliminary data.</text>
</comment>
<dbReference type="InterPro" id="IPR034236">
    <property type="entry name" value="CuRO_CcO_Caa3_II"/>
</dbReference>
<feature type="signal peptide" evidence="19">
    <location>
        <begin position="1"/>
        <end position="41"/>
    </location>
</feature>
<dbReference type="NCBIfam" id="TIGR02866">
    <property type="entry name" value="CoxB"/>
    <property type="match status" value="1"/>
</dbReference>
<dbReference type="InterPro" id="IPR014222">
    <property type="entry name" value="Cyt_c_oxidase_su2"/>
</dbReference>
<reference evidence="22 23" key="1">
    <citation type="submission" date="2023-08" db="EMBL/GenBank/DDBJ databases">
        <title>Genome sequencing of plant associated microbes to promote plant fitness in Sorghum bicolor and Oryza sativa.</title>
        <authorList>
            <person name="Coleman-Derr D."/>
        </authorList>
    </citation>
    <scope>NUCLEOTIDE SEQUENCE [LARGE SCALE GENOMIC DNA]</scope>
    <source>
        <strain evidence="22 23">SLBN-33</strain>
    </source>
</reference>
<protein>
    <recommendedName>
        <fullName evidence="15">Cytochrome aa3 subunit 2</fullName>
    </recommendedName>
</protein>
<keyword evidence="6" id="KW-0679">Respiratory chain</keyword>
<evidence type="ECO:0000256" key="10">
    <source>
        <dbReference type="ARBA" id="ARBA00022989"/>
    </source>
</evidence>
<evidence type="ECO:0000256" key="19">
    <source>
        <dbReference type="SAM" id="SignalP"/>
    </source>
</evidence>
<comment type="catalytic activity">
    <reaction evidence="16">
        <text>4 Fe(II)-[cytochrome c] + O2 + 8 H(+)(in) = 4 Fe(III)-[cytochrome c] + 2 H2O + 4 H(+)(out)</text>
        <dbReference type="Rhea" id="RHEA:11436"/>
        <dbReference type="Rhea" id="RHEA-COMP:10350"/>
        <dbReference type="Rhea" id="RHEA-COMP:14399"/>
        <dbReference type="ChEBI" id="CHEBI:15377"/>
        <dbReference type="ChEBI" id="CHEBI:15378"/>
        <dbReference type="ChEBI" id="CHEBI:15379"/>
        <dbReference type="ChEBI" id="CHEBI:29033"/>
        <dbReference type="ChEBI" id="CHEBI:29034"/>
        <dbReference type="EC" id="7.1.1.9"/>
    </reaction>
</comment>
<evidence type="ECO:0000256" key="13">
    <source>
        <dbReference type="ARBA" id="ARBA00023136"/>
    </source>
</evidence>
<dbReference type="GO" id="GO:0042597">
    <property type="term" value="C:periplasmic space"/>
    <property type="evidence" value="ECO:0007669"/>
    <property type="project" value="UniProtKB-SubCell"/>
</dbReference>
<evidence type="ECO:0000256" key="6">
    <source>
        <dbReference type="ARBA" id="ARBA00022660"/>
    </source>
</evidence>
<dbReference type="SUPFAM" id="SSF46626">
    <property type="entry name" value="Cytochrome c"/>
    <property type="match status" value="1"/>
</dbReference>
<sequence length="364" mass="39111">MSRTRTARITSDRANFFARQSAWFVLSLLSASAVLPSTASADSAPLAYFLHTAGPAAAPTMRLGWVLTAIVVLVVLIVSGLLVVALARKRPAEPADTIGPEAGGLRWIYVGTGASCVALLGMLVYTMTTLESVASPASHARLVITVTAYDWWWKVDYADDPDAARNFSTANEIHIPVGEPVKVRLKSADVVHAFWVPQLAGKTQTIPGQTNEQWIQADRPGIYRGQCSQFCGAQHAHMVFEVVAQSAADFDAWRDAQGRNAMQTQASAHDAHDAQFSAGKKLFDERCAGCHTIRGTDAHGSQAPDLTHLGSRRLIAAGALTNTPEHLLDWVQHAQRIKPEALMPSIALTTSDAAALSAYLATLH</sequence>
<gene>
    <name evidence="22" type="ORF">QF025_005529</name>
</gene>
<evidence type="ECO:0000256" key="11">
    <source>
        <dbReference type="ARBA" id="ARBA00023004"/>
    </source>
</evidence>
<dbReference type="PROSITE" id="PS00078">
    <property type="entry name" value="COX2"/>
    <property type="match status" value="1"/>
</dbReference>
<proteinExistence type="inferred from homology"/>
<dbReference type="InterPro" id="IPR002429">
    <property type="entry name" value="CcO_II-like_C"/>
</dbReference>
<evidence type="ECO:0000313" key="23">
    <source>
        <dbReference type="Proteomes" id="UP001245184"/>
    </source>
</evidence>
<comment type="subcellular location">
    <subcellularLocation>
        <location evidence="1">Membrane</location>
        <topology evidence="1">Multi-pass membrane protein</topology>
    </subcellularLocation>
    <subcellularLocation>
        <location evidence="2">Periplasm</location>
    </subcellularLocation>
</comment>
<evidence type="ECO:0000256" key="12">
    <source>
        <dbReference type="ARBA" id="ARBA00023008"/>
    </source>
</evidence>
<evidence type="ECO:0000256" key="5">
    <source>
        <dbReference type="ARBA" id="ARBA00022617"/>
    </source>
</evidence>
<dbReference type="GO" id="GO:0016020">
    <property type="term" value="C:membrane"/>
    <property type="evidence" value="ECO:0007669"/>
    <property type="project" value="UniProtKB-SubCell"/>
</dbReference>
<dbReference type="Pfam" id="PF00034">
    <property type="entry name" value="Cytochrom_C"/>
    <property type="match status" value="1"/>
</dbReference>
<dbReference type="PANTHER" id="PTHR22888:SF9">
    <property type="entry name" value="CYTOCHROME C OXIDASE SUBUNIT 2"/>
    <property type="match status" value="1"/>
</dbReference>
<evidence type="ECO:0000256" key="8">
    <source>
        <dbReference type="ARBA" id="ARBA00022723"/>
    </source>
</evidence>
<dbReference type="GO" id="GO:0046872">
    <property type="term" value="F:metal ion binding"/>
    <property type="evidence" value="ECO:0007669"/>
    <property type="project" value="UniProtKB-KW"/>
</dbReference>
<evidence type="ECO:0000259" key="21">
    <source>
        <dbReference type="PROSITE" id="PS51007"/>
    </source>
</evidence>
<dbReference type="Pfam" id="PF00116">
    <property type="entry name" value="COX2"/>
    <property type="match status" value="1"/>
</dbReference>
<dbReference type="PANTHER" id="PTHR22888">
    <property type="entry name" value="CYTOCHROME C OXIDASE, SUBUNIT II"/>
    <property type="match status" value="1"/>
</dbReference>
<comment type="similarity">
    <text evidence="3">Belongs to the cytochrome c oxidase subunit 2 family.</text>
</comment>
<evidence type="ECO:0000259" key="20">
    <source>
        <dbReference type="PROSITE" id="PS50857"/>
    </source>
</evidence>
<feature type="transmembrane region" description="Helical" evidence="18">
    <location>
        <begin position="65"/>
        <end position="87"/>
    </location>
</feature>
<dbReference type="InterPro" id="IPR009056">
    <property type="entry name" value="Cyt_c-like_dom"/>
</dbReference>
<dbReference type="Proteomes" id="UP001245184">
    <property type="component" value="Unassembled WGS sequence"/>
</dbReference>
<keyword evidence="7 18" id="KW-0812">Transmembrane</keyword>
<comment type="function">
    <text evidence="14">Subunits I and II form the functional core of the enzyme complex. Electrons originating in cytochrome c are transferred via heme a and Cu(A) to the binuclear center formed by heme a3 and Cu(B).</text>
</comment>
<evidence type="ECO:0000313" key="22">
    <source>
        <dbReference type="EMBL" id="MDR6206809.1"/>
    </source>
</evidence>
<evidence type="ECO:0000256" key="17">
    <source>
        <dbReference type="PROSITE-ProRule" id="PRU00433"/>
    </source>
</evidence>
<evidence type="ECO:0000256" key="14">
    <source>
        <dbReference type="ARBA" id="ARBA00024688"/>
    </source>
</evidence>
<keyword evidence="4" id="KW-0813">Transport</keyword>
<feature type="domain" description="Cytochrome oxidase subunit II copper A binding" evidence="20">
    <location>
        <begin position="139"/>
        <end position="256"/>
    </location>
</feature>
<keyword evidence="19" id="KW-0732">Signal</keyword>
<name>A0ABD5CNB7_9BURK</name>